<gene>
    <name evidence="4" type="ORF">POM88_052412</name>
</gene>
<dbReference type="GO" id="GO:0034599">
    <property type="term" value="P:cellular response to oxidative stress"/>
    <property type="evidence" value="ECO:0007669"/>
    <property type="project" value="TreeGrafter"/>
</dbReference>
<keyword evidence="2" id="KW-0676">Redox-active center</keyword>
<dbReference type="Gene3D" id="3.40.30.10">
    <property type="entry name" value="Glutaredoxin"/>
    <property type="match status" value="1"/>
</dbReference>
<dbReference type="PROSITE" id="PS51354">
    <property type="entry name" value="GLUTAREDOXIN_2"/>
    <property type="match status" value="1"/>
</dbReference>
<keyword evidence="5" id="KW-1185">Reference proteome</keyword>
<name>A0AAD8GRX7_9APIA</name>
<comment type="similarity">
    <text evidence="1">Belongs to the glutaredoxin family. CPYC subfamily.</text>
</comment>
<dbReference type="InterPro" id="IPR002109">
    <property type="entry name" value="Glutaredoxin"/>
</dbReference>
<evidence type="ECO:0000256" key="2">
    <source>
        <dbReference type="ARBA" id="ARBA00023284"/>
    </source>
</evidence>
<dbReference type="InterPro" id="IPR014025">
    <property type="entry name" value="Glutaredoxin_subgr"/>
</dbReference>
<dbReference type="GO" id="GO:0015038">
    <property type="term" value="F:glutathione disulfide oxidoreductase activity"/>
    <property type="evidence" value="ECO:0007669"/>
    <property type="project" value="TreeGrafter"/>
</dbReference>
<organism evidence="4 5">
    <name type="scientific">Heracleum sosnowskyi</name>
    <dbReference type="NCBI Taxonomy" id="360622"/>
    <lineage>
        <taxon>Eukaryota</taxon>
        <taxon>Viridiplantae</taxon>
        <taxon>Streptophyta</taxon>
        <taxon>Embryophyta</taxon>
        <taxon>Tracheophyta</taxon>
        <taxon>Spermatophyta</taxon>
        <taxon>Magnoliopsida</taxon>
        <taxon>eudicotyledons</taxon>
        <taxon>Gunneridae</taxon>
        <taxon>Pentapetalae</taxon>
        <taxon>asterids</taxon>
        <taxon>campanulids</taxon>
        <taxon>Apiales</taxon>
        <taxon>Apiaceae</taxon>
        <taxon>Apioideae</taxon>
        <taxon>apioid superclade</taxon>
        <taxon>Tordylieae</taxon>
        <taxon>Tordyliinae</taxon>
        <taxon>Heracleum</taxon>
    </lineage>
</organism>
<dbReference type="Proteomes" id="UP001237642">
    <property type="component" value="Unassembled WGS sequence"/>
</dbReference>
<reference evidence="4" key="1">
    <citation type="submission" date="2023-02" db="EMBL/GenBank/DDBJ databases">
        <title>Genome of toxic invasive species Heracleum sosnowskyi carries increased number of genes despite the absence of recent whole-genome duplications.</title>
        <authorList>
            <person name="Schelkunov M."/>
            <person name="Shtratnikova V."/>
            <person name="Makarenko M."/>
            <person name="Klepikova A."/>
            <person name="Omelchenko D."/>
            <person name="Novikova G."/>
            <person name="Obukhova E."/>
            <person name="Bogdanov V."/>
            <person name="Penin A."/>
            <person name="Logacheva M."/>
        </authorList>
    </citation>
    <scope>NUCLEOTIDE SEQUENCE</scope>
    <source>
        <strain evidence="4">Hsosn_3</strain>
        <tissue evidence="4">Leaf</tissue>
    </source>
</reference>
<accession>A0AAD8GRX7</accession>
<dbReference type="SUPFAM" id="SSF52833">
    <property type="entry name" value="Thioredoxin-like"/>
    <property type="match status" value="1"/>
</dbReference>
<dbReference type="FunFam" id="3.40.30.10:FF:000217">
    <property type="entry name" value="Glutaredoxin-C5 chloroplastic"/>
    <property type="match status" value="1"/>
</dbReference>
<dbReference type="EMBL" id="JAUIZM010000013">
    <property type="protein sequence ID" value="KAK1353277.1"/>
    <property type="molecule type" value="Genomic_DNA"/>
</dbReference>
<dbReference type="PANTHER" id="PTHR45694">
    <property type="entry name" value="GLUTAREDOXIN 2"/>
    <property type="match status" value="1"/>
</dbReference>
<evidence type="ECO:0000313" key="4">
    <source>
        <dbReference type="EMBL" id="KAK1353277.1"/>
    </source>
</evidence>
<dbReference type="GO" id="GO:0005737">
    <property type="term" value="C:cytoplasm"/>
    <property type="evidence" value="ECO:0007669"/>
    <property type="project" value="TreeGrafter"/>
</dbReference>
<reference evidence="4" key="2">
    <citation type="submission" date="2023-05" db="EMBL/GenBank/DDBJ databases">
        <authorList>
            <person name="Schelkunov M.I."/>
        </authorList>
    </citation>
    <scope>NUCLEOTIDE SEQUENCE</scope>
    <source>
        <strain evidence="4">Hsosn_3</strain>
        <tissue evidence="4">Leaf</tissue>
    </source>
</reference>
<evidence type="ECO:0000256" key="1">
    <source>
        <dbReference type="ARBA" id="ARBA00007190"/>
    </source>
</evidence>
<dbReference type="AlphaFoldDB" id="A0AAD8GRX7"/>
<comment type="caution">
    <text evidence="4">The sequence shown here is derived from an EMBL/GenBank/DDBJ whole genome shotgun (WGS) entry which is preliminary data.</text>
</comment>
<dbReference type="InterPro" id="IPR011899">
    <property type="entry name" value="Glutaredoxin_euk/vir"/>
</dbReference>
<sequence>MAATCNNICKAATSIAISISTPSLSTSSSHLLLPSLSLLPKSSIFSRNISTSSSRLTHVVKNPGRVNFRVMSSLSDSGLEDTVKKTISDYPVVVYSKSWCSYSSQVKQLFKKLGVQPHVVELDQLGAQGSQLQDVLGDLTEQYTVPNVFIGAKHIGGCSDTVELYQKGELENLLTEAGAKKES</sequence>
<dbReference type="CDD" id="cd03419">
    <property type="entry name" value="GRX_GRXh_1_2_like"/>
    <property type="match status" value="1"/>
</dbReference>
<evidence type="ECO:0000313" key="5">
    <source>
        <dbReference type="Proteomes" id="UP001237642"/>
    </source>
</evidence>
<dbReference type="NCBIfam" id="TIGR02180">
    <property type="entry name" value="GRX_euk"/>
    <property type="match status" value="1"/>
</dbReference>
<evidence type="ECO:0000259" key="3">
    <source>
        <dbReference type="Pfam" id="PF00462"/>
    </source>
</evidence>
<proteinExistence type="inferred from homology"/>
<dbReference type="InterPro" id="IPR036249">
    <property type="entry name" value="Thioredoxin-like_sf"/>
</dbReference>
<dbReference type="PANTHER" id="PTHR45694:SF18">
    <property type="entry name" value="GLUTAREDOXIN-1-RELATED"/>
    <property type="match status" value="1"/>
</dbReference>
<feature type="domain" description="Glutaredoxin" evidence="3">
    <location>
        <begin position="92"/>
        <end position="155"/>
    </location>
</feature>
<protein>
    <submittedName>
        <fullName evidence="4">Monothiol glutaredoxin-S12, chloroplastic</fullName>
    </submittedName>
</protein>
<dbReference type="PRINTS" id="PR00160">
    <property type="entry name" value="GLUTAREDOXIN"/>
</dbReference>
<dbReference type="Pfam" id="PF00462">
    <property type="entry name" value="Glutaredoxin"/>
    <property type="match status" value="1"/>
</dbReference>